<feature type="non-terminal residue" evidence="8">
    <location>
        <position position="122"/>
    </location>
</feature>
<evidence type="ECO:0000313" key="9">
    <source>
        <dbReference type="Proteomes" id="UP001549691"/>
    </source>
</evidence>
<dbReference type="EMBL" id="JBEWZI010000037">
    <property type="protein sequence ID" value="MET7016365.1"/>
    <property type="molecule type" value="Genomic_DNA"/>
</dbReference>
<sequence>MLLAIQTLSSLDRATFVAMLEGVFEHSPWVAERAWAQRPFADLPELELALINSMLSATAAEQLALIRAHPELAGKAAIAGELTAESTREQAGARLDACTPAEFARLQALNASYTARFGFPFI</sequence>
<dbReference type="Proteomes" id="UP001549691">
    <property type="component" value="Unassembled WGS sequence"/>
</dbReference>
<dbReference type="Gene3D" id="1.10.3330.10">
    <property type="entry name" value="Oxo-4-hydroxy-4-carboxy-5-ureidoimidazoline decarboxylase"/>
    <property type="match status" value="1"/>
</dbReference>
<evidence type="ECO:0000259" key="7">
    <source>
        <dbReference type="Pfam" id="PF09349"/>
    </source>
</evidence>
<keyword evidence="5" id="KW-0210">Decarboxylase</keyword>
<protein>
    <recommendedName>
        <fullName evidence="3">2-oxo-4-hydroxy-4-carboxy-5-ureidoimidazoline decarboxylase</fullName>
        <ecNumber evidence="3">4.1.1.97</ecNumber>
    </recommendedName>
</protein>
<evidence type="ECO:0000256" key="2">
    <source>
        <dbReference type="ARBA" id="ARBA00004754"/>
    </source>
</evidence>
<keyword evidence="9" id="KW-1185">Reference proteome</keyword>
<dbReference type="RefSeq" id="WP_354602823.1">
    <property type="nucleotide sequence ID" value="NZ_JBEWZI010000037.1"/>
</dbReference>
<comment type="catalytic activity">
    <reaction evidence="1">
        <text>5-hydroxy-2-oxo-4-ureido-2,5-dihydro-1H-imidazole-5-carboxylate + H(+) = (S)-allantoin + CO2</text>
        <dbReference type="Rhea" id="RHEA:26301"/>
        <dbReference type="ChEBI" id="CHEBI:15378"/>
        <dbReference type="ChEBI" id="CHEBI:15678"/>
        <dbReference type="ChEBI" id="CHEBI:16526"/>
        <dbReference type="ChEBI" id="CHEBI:58639"/>
        <dbReference type="EC" id="4.1.1.97"/>
    </reaction>
</comment>
<dbReference type="SUPFAM" id="SSF158694">
    <property type="entry name" value="UraD-Like"/>
    <property type="match status" value="1"/>
</dbReference>
<organism evidence="8 9">
    <name type="scientific">Uliginosibacterium flavum</name>
    <dbReference type="NCBI Taxonomy" id="1396831"/>
    <lineage>
        <taxon>Bacteria</taxon>
        <taxon>Pseudomonadati</taxon>
        <taxon>Pseudomonadota</taxon>
        <taxon>Betaproteobacteria</taxon>
        <taxon>Rhodocyclales</taxon>
        <taxon>Zoogloeaceae</taxon>
        <taxon>Uliginosibacterium</taxon>
    </lineage>
</organism>
<dbReference type="InterPro" id="IPR017580">
    <property type="entry name" value="OHCU_decarboxylase-1"/>
</dbReference>
<dbReference type="NCBIfam" id="TIGR03164">
    <property type="entry name" value="UHCUDC"/>
    <property type="match status" value="1"/>
</dbReference>
<dbReference type="InterPro" id="IPR036778">
    <property type="entry name" value="OHCU_decarboxylase_sf"/>
</dbReference>
<gene>
    <name evidence="8" type="primary">uraD</name>
    <name evidence="8" type="ORF">ABXR19_19435</name>
</gene>
<evidence type="ECO:0000256" key="3">
    <source>
        <dbReference type="ARBA" id="ARBA00012257"/>
    </source>
</evidence>
<dbReference type="Pfam" id="PF09349">
    <property type="entry name" value="OHCU_decarbox"/>
    <property type="match status" value="1"/>
</dbReference>
<evidence type="ECO:0000313" key="8">
    <source>
        <dbReference type="EMBL" id="MET7016365.1"/>
    </source>
</evidence>
<comment type="pathway">
    <text evidence="2">Purine metabolism; urate degradation; (S)-allantoin from urate: step 3/3.</text>
</comment>
<accession>A0ABV2TS34</accession>
<keyword evidence="4" id="KW-0659">Purine metabolism</keyword>
<proteinExistence type="predicted"/>
<feature type="domain" description="Oxo-4-hydroxy-4-carboxy-5-ureidoimidazoline decarboxylase" evidence="7">
    <location>
        <begin position="10"/>
        <end position="122"/>
    </location>
</feature>
<evidence type="ECO:0000256" key="4">
    <source>
        <dbReference type="ARBA" id="ARBA00022631"/>
    </source>
</evidence>
<evidence type="ECO:0000256" key="1">
    <source>
        <dbReference type="ARBA" id="ARBA00001163"/>
    </source>
</evidence>
<dbReference type="InterPro" id="IPR018020">
    <property type="entry name" value="OHCU_decarboxylase"/>
</dbReference>
<evidence type="ECO:0000256" key="6">
    <source>
        <dbReference type="ARBA" id="ARBA00023239"/>
    </source>
</evidence>
<reference evidence="8 9" key="1">
    <citation type="submission" date="2024-07" db="EMBL/GenBank/DDBJ databases">
        <title>Uliginosibacterium flavum JJ3220;KACC:17644.</title>
        <authorList>
            <person name="Kim M.K."/>
        </authorList>
    </citation>
    <scope>NUCLEOTIDE SEQUENCE [LARGE SCALE GENOMIC DNA]</scope>
    <source>
        <strain evidence="8 9">KACC:17644</strain>
    </source>
</reference>
<evidence type="ECO:0000256" key="5">
    <source>
        <dbReference type="ARBA" id="ARBA00022793"/>
    </source>
</evidence>
<keyword evidence="6 8" id="KW-0456">Lyase</keyword>
<dbReference type="PANTHER" id="PTHR43466">
    <property type="entry name" value="2-OXO-4-HYDROXY-4-CARBOXY-5-UREIDOIMIDAZOLINE DECARBOXYLASE-RELATED"/>
    <property type="match status" value="1"/>
</dbReference>
<dbReference type="EC" id="4.1.1.97" evidence="3"/>
<dbReference type="PANTHER" id="PTHR43466:SF1">
    <property type="entry name" value="2-OXO-4-HYDROXY-4-CARBOXY-5-UREIDOIMIDAZOLINE DECARBOXYLASE-RELATED"/>
    <property type="match status" value="1"/>
</dbReference>
<name>A0ABV2TS34_9RHOO</name>
<dbReference type="GO" id="GO:0051997">
    <property type="term" value="F:2-oxo-4-hydroxy-4-carboxy-5-ureidoimidazoline decarboxylase activity"/>
    <property type="evidence" value="ECO:0007669"/>
    <property type="project" value="UniProtKB-EC"/>
</dbReference>
<comment type="caution">
    <text evidence="8">The sequence shown here is derived from an EMBL/GenBank/DDBJ whole genome shotgun (WGS) entry which is preliminary data.</text>
</comment>